<protein>
    <recommendedName>
        <fullName evidence="1">GmrSD restriction endonucleases N-terminal domain-containing protein</fullName>
    </recommendedName>
</protein>
<evidence type="ECO:0000313" key="2">
    <source>
        <dbReference type="EMBL" id="GAH61269.1"/>
    </source>
</evidence>
<comment type="caution">
    <text evidence="2">The sequence shown here is derived from an EMBL/GenBank/DDBJ whole genome shotgun (WGS) entry which is preliminary data.</text>
</comment>
<dbReference type="Pfam" id="PF03235">
    <property type="entry name" value="GmrSD_N"/>
    <property type="match status" value="1"/>
</dbReference>
<dbReference type="InterPro" id="IPR004919">
    <property type="entry name" value="GmrSD_N"/>
</dbReference>
<accession>X1I589</accession>
<evidence type="ECO:0000259" key="1">
    <source>
        <dbReference type="Pfam" id="PF03235"/>
    </source>
</evidence>
<dbReference type="EMBL" id="BARU01018932">
    <property type="protein sequence ID" value="GAH61269.1"/>
    <property type="molecule type" value="Genomic_DNA"/>
</dbReference>
<feature type="domain" description="GmrSD restriction endonucleases N-terminal" evidence="1">
    <location>
        <begin position="22"/>
        <end position="140"/>
    </location>
</feature>
<proteinExistence type="predicted"/>
<name>X1I589_9ZZZZ</name>
<dbReference type="PANTHER" id="PTHR37292:SF2">
    <property type="entry name" value="DUF262 DOMAIN-CONTAINING PROTEIN"/>
    <property type="match status" value="1"/>
</dbReference>
<feature type="non-terminal residue" evidence="2">
    <location>
        <position position="218"/>
    </location>
</feature>
<sequence length="218" mass="25819">MGSYTDKIKPSDYGVHTYLENLMKKNYQIPTFQREVVWDRDQVKGLWDSIYKFYPLGSILVWKTDIKLQNHRSIGGHIIAEEDNRTEFQYILDGQQRTTSLLTSLYGGKIEGKGNFDPTLYFDLTVEDEDEVDDDSYKKRFLFWDEIDDRGGTFKPNMGKMKRYGEGLIVKLQDIRQDFGHIERKLQEGAYSDYDHPMRARLRQIRDVLDNYRISFIE</sequence>
<organism evidence="2">
    <name type="scientific">marine sediment metagenome</name>
    <dbReference type="NCBI Taxonomy" id="412755"/>
    <lineage>
        <taxon>unclassified sequences</taxon>
        <taxon>metagenomes</taxon>
        <taxon>ecological metagenomes</taxon>
    </lineage>
</organism>
<dbReference type="AlphaFoldDB" id="X1I589"/>
<dbReference type="PANTHER" id="PTHR37292">
    <property type="entry name" value="VNG6097C"/>
    <property type="match status" value="1"/>
</dbReference>
<gene>
    <name evidence="2" type="ORF">S03H2_31239</name>
</gene>
<reference evidence="2" key="1">
    <citation type="journal article" date="2014" name="Front. Microbiol.">
        <title>High frequency of phylogenetically diverse reductive dehalogenase-homologous genes in deep subseafloor sedimentary metagenomes.</title>
        <authorList>
            <person name="Kawai M."/>
            <person name="Futagami T."/>
            <person name="Toyoda A."/>
            <person name="Takaki Y."/>
            <person name="Nishi S."/>
            <person name="Hori S."/>
            <person name="Arai W."/>
            <person name="Tsubouchi T."/>
            <person name="Morono Y."/>
            <person name="Uchiyama I."/>
            <person name="Ito T."/>
            <person name="Fujiyama A."/>
            <person name="Inagaki F."/>
            <person name="Takami H."/>
        </authorList>
    </citation>
    <scope>NUCLEOTIDE SEQUENCE</scope>
    <source>
        <strain evidence="2">Expedition CK06-06</strain>
    </source>
</reference>